<sequence>MIFITGYVYKWQRYTYILALIVNPINQLTIGNNFSFIHSHTYPDLFLPVYDNQGY</sequence>
<dbReference type="Proteomes" id="UP000008075">
    <property type="component" value="Chromosome"/>
</dbReference>
<dbReference type="AlphaFoldDB" id="D3VL14"/>
<dbReference type="STRING" id="406817.XNC1_0902"/>
<dbReference type="HOGENOM" id="CLU_3159514_0_0_6"/>
<evidence type="ECO:0000313" key="2">
    <source>
        <dbReference type="Proteomes" id="UP000008075"/>
    </source>
</evidence>
<keyword evidence="2" id="KW-1185">Reference proteome</keyword>
<evidence type="ECO:0000313" key="1">
    <source>
        <dbReference type="EMBL" id="CBJ88973.1"/>
    </source>
</evidence>
<accession>D3VL14</accession>
<dbReference type="EMBL" id="FN667742">
    <property type="protein sequence ID" value="CBJ88973.1"/>
    <property type="molecule type" value="Genomic_DNA"/>
</dbReference>
<gene>
    <name evidence="1" type="ordered locus">XNC1_0902</name>
</gene>
<name>D3VL14_XENNA</name>
<dbReference type="KEGG" id="xne:XNC1_0902"/>
<proteinExistence type="predicted"/>
<organism evidence="1 2">
    <name type="scientific">Xenorhabdus nematophila (strain ATCC 19061 / DSM 3370 / CCUG 14189 / LMG 1036 / NCIMB 9965 / AN6)</name>
    <dbReference type="NCBI Taxonomy" id="406817"/>
    <lineage>
        <taxon>Bacteria</taxon>
        <taxon>Pseudomonadati</taxon>
        <taxon>Pseudomonadota</taxon>
        <taxon>Gammaproteobacteria</taxon>
        <taxon>Enterobacterales</taxon>
        <taxon>Morganellaceae</taxon>
        <taxon>Xenorhabdus</taxon>
    </lineage>
</organism>
<protein>
    <submittedName>
        <fullName evidence="1">Uncharacterized protein</fullName>
    </submittedName>
</protein>
<reference evidence="1 2" key="1">
    <citation type="journal article" date="2011" name="PLoS ONE">
        <title>The entomopathogenic bacterial endosymbionts xenorhabdus and photorhabdus: convergent lifestyles from divergent genomes.</title>
        <authorList>
            <person name="Chaston J.M."/>
            <person name="Suen G."/>
            <person name="Tucker S.L."/>
            <person name="Andersen A.W."/>
            <person name="Bhasin A."/>
            <person name="Bode E."/>
            <person name="Bode H.B."/>
            <person name="Brachmann A.O."/>
            <person name="Cowles C.E."/>
            <person name="Cowles K.N."/>
            <person name="Darby C."/>
            <person name="de Leon L."/>
            <person name="Drace K."/>
            <person name="Du Z."/>
            <person name="Givaudan A."/>
            <person name="Herbert Tran E.E."/>
            <person name="Jewell K.A."/>
            <person name="Knack J.J."/>
            <person name="Krasomil-Osterfeld K.C."/>
            <person name="Kukor R."/>
            <person name="Lanois A."/>
            <person name="Latreille P."/>
            <person name="Leimgruber N.K."/>
            <person name="Lipke C.M."/>
            <person name="Liu R."/>
            <person name="Lu X."/>
            <person name="Martens E.C."/>
            <person name="Marri P.R."/>
            <person name="Medigue C."/>
            <person name="Menard M.L."/>
            <person name="Miller N.M."/>
            <person name="Morales-Soto N."/>
            <person name="Norton S."/>
            <person name="Ogier J.C."/>
            <person name="Orchard S.S."/>
            <person name="Park D."/>
            <person name="Park Y."/>
            <person name="Qurollo B.A."/>
            <person name="Sugar D.R."/>
            <person name="Richards G.R."/>
            <person name="Rouy Z."/>
            <person name="Slominski B."/>
            <person name="Slominski K."/>
            <person name="Snyder H."/>
            <person name="Tjaden B.C."/>
            <person name="van der Hoeven R."/>
            <person name="Welch R.D."/>
            <person name="Wheeler C."/>
            <person name="Xiang B."/>
            <person name="Barbazuk B."/>
            <person name="Gaudriault S."/>
            <person name="Goodner B."/>
            <person name="Slater S.C."/>
            <person name="Forst S."/>
            <person name="Goldman B.S."/>
            <person name="Goodrich-Blair H."/>
        </authorList>
    </citation>
    <scope>NUCLEOTIDE SEQUENCE [LARGE SCALE GENOMIC DNA]</scope>
    <source>
        <strain evidence="2">ATCC 19061 / DSM 3370 / CCUG 14189 / LMG 1036 / NCIMB 9965 / AN6</strain>
    </source>
</reference>